<dbReference type="Proteomes" id="UP001642900">
    <property type="component" value="Unassembled WGS sequence"/>
</dbReference>
<feature type="transmembrane region" description="Helical" evidence="5">
    <location>
        <begin position="223"/>
        <end position="246"/>
    </location>
</feature>
<evidence type="ECO:0000256" key="1">
    <source>
        <dbReference type="ARBA" id="ARBA00004141"/>
    </source>
</evidence>
<protein>
    <submittedName>
        <fullName evidence="7">O-antigen ligase family protein</fullName>
    </submittedName>
</protein>
<keyword evidence="8" id="KW-1185">Reference proteome</keyword>
<keyword evidence="7" id="KW-0436">Ligase</keyword>
<evidence type="ECO:0000256" key="3">
    <source>
        <dbReference type="ARBA" id="ARBA00022989"/>
    </source>
</evidence>
<feature type="transmembrane region" description="Helical" evidence="5">
    <location>
        <begin position="152"/>
        <end position="169"/>
    </location>
</feature>
<dbReference type="InterPro" id="IPR007016">
    <property type="entry name" value="O-antigen_ligase-rel_domated"/>
</dbReference>
<dbReference type="PANTHER" id="PTHR37422">
    <property type="entry name" value="TEICHURONIC ACID BIOSYNTHESIS PROTEIN TUAE"/>
    <property type="match status" value="1"/>
</dbReference>
<comment type="caution">
    <text evidence="7">The sequence shown here is derived from an EMBL/GenBank/DDBJ whole genome shotgun (WGS) entry which is preliminary data.</text>
</comment>
<feature type="transmembrane region" description="Helical" evidence="5">
    <location>
        <begin position="361"/>
        <end position="382"/>
    </location>
</feature>
<dbReference type="RefSeq" id="WP_165028413.1">
    <property type="nucleotide sequence ID" value="NZ_JAAKZF010000015.1"/>
</dbReference>
<feature type="transmembrane region" description="Helical" evidence="5">
    <location>
        <begin position="60"/>
        <end position="85"/>
    </location>
</feature>
<name>A0A6G4WBS8_9HYPH</name>
<keyword evidence="2 5" id="KW-0812">Transmembrane</keyword>
<keyword evidence="3 5" id="KW-1133">Transmembrane helix</keyword>
<dbReference type="PANTHER" id="PTHR37422:SF23">
    <property type="entry name" value="TEICHURONIC ACID BIOSYNTHESIS PROTEIN TUAE"/>
    <property type="match status" value="1"/>
</dbReference>
<feature type="transmembrane region" description="Helical" evidence="5">
    <location>
        <begin position="176"/>
        <end position="194"/>
    </location>
</feature>
<comment type="subcellular location">
    <subcellularLocation>
        <location evidence="1">Membrane</location>
        <topology evidence="1">Multi-pass membrane protein</topology>
    </subcellularLocation>
</comment>
<dbReference type="AlphaFoldDB" id="A0A6G4WBS8"/>
<feature type="domain" description="O-antigen ligase-related" evidence="6">
    <location>
        <begin position="183"/>
        <end position="337"/>
    </location>
</feature>
<dbReference type="Pfam" id="PF04932">
    <property type="entry name" value="Wzy_C"/>
    <property type="match status" value="1"/>
</dbReference>
<evidence type="ECO:0000256" key="4">
    <source>
        <dbReference type="ARBA" id="ARBA00023136"/>
    </source>
</evidence>
<feature type="transmembrane region" description="Helical" evidence="5">
    <location>
        <begin position="20"/>
        <end position="48"/>
    </location>
</feature>
<feature type="transmembrane region" description="Helical" evidence="5">
    <location>
        <begin position="388"/>
        <end position="405"/>
    </location>
</feature>
<keyword evidence="4 5" id="KW-0472">Membrane</keyword>
<sequence length="414" mass="44915">MPQPIFGLTLDRMNRLYMGIVTGWGAVIGSAVSFMVGGAFIWAIVRLLRRDFPLSRVREARIVALIFAGFFAIEALAGAVTFNGVVTLYEIGQNTLYLAFLPIYSRLSVSERPGVRDAVELAAMGGAYVAFVIALVESFGFGLRAEGGAGNAYPFALANFITLTITFLASQRAHGGWRVLFALAALASVGSIILSGTRGLWPGLAIVPAVCIWFYRDHIARRYLLPSMAAFSVALLAFGLFATPFVRDRVELLIEDYGQIVEKGDYSGSVGQRLTVWKAGWQLVTEAPFFGHGPGHSEELMIERTKAISGTPLPYSHFHNVFLNYAVRDGIPGALIVAMMLLGPVILAWRKNRDEMGDYGLAMTAGIATSFFLSGLLNNMIGHDLSDSLFIVGILTSLFFVFGSGRDSELRSDG</sequence>
<feature type="transmembrane region" description="Helical" evidence="5">
    <location>
        <begin position="121"/>
        <end position="140"/>
    </location>
</feature>
<evidence type="ECO:0000313" key="7">
    <source>
        <dbReference type="EMBL" id="NGO52221.1"/>
    </source>
</evidence>
<feature type="transmembrane region" description="Helical" evidence="5">
    <location>
        <begin position="330"/>
        <end position="349"/>
    </location>
</feature>
<evidence type="ECO:0000313" key="8">
    <source>
        <dbReference type="Proteomes" id="UP001642900"/>
    </source>
</evidence>
<gene>
    <name evidence="7" type="ORF">G6N73_13700</name>
</gene>
<dbReference type="InterPro" id="IPR051533">
    <property type="entry name" value="WaaL-like"/>
</dbReference>
<dbReference type="GO" id="GO:0016020">
    <property type="term" value="C:membrane"/>
    <property type="evidence" value="ECO:0007669"/>
    <property type="project" value="UniProtKB-SubCell"/>
</dbReference>
<reference evidence="7 8" key="1">
    <citation type="submission" date="2020-02" db="EMBL/GenBank/DDBJ databases">
        <title>Genome sequence of strain CCNWXJ40-4.</title>
        <authorList>
            <person name="Gao J."/>
            <person name="Sun J."/>
        </authorList>
    </citation>
    <scope>NUCLEOTIDE SEQUENCE [LARGE SCALE GENOMIC DNA]</scope>
    <source>
        <strain evidence="7 8">CCNWXJ 40-4</strain>
    </source>
</reference>
<accession>A0A6G4WBS8</accession>
<dbReference type="EMBL" id="JAAKZF010000015">
    <property type="protein sequence ID" value="NGO52221.1"/>
    <property type="molecule type" value="Genomic_DNA"/>
</dbReference>
<evidence type="ECO:0000256" key="2">
    <source>
        <dbReference type="ARBA" id="ARBA00022692"/>
    </source>
</evidence>
<evidence type="ECO:0000256" key="5">
    <source>
        <dbReference type="SAM" id="Phobius"/>
    </source>
</evidence>
<evidence type="ECO:0000259" key="6">
    <source>
        <dbReference type="Pfam" id="PF04932"/>
    </source>
</evidence>
<organism evidence="7 8">
    <name type="scientific">Allomesorhizobium camelthorni</name>
    <dbReference type="NCBI Taxonomy" id="475069"/>
    <lineage>
        <taxon>Bacteria</taxon>
        <taxon>Pseudomonadati</taxon>
        <taxon>Pseudomonadota</taxon>
        <taxon>Alphaproteobacteria</taxon>
        <taxon>Hyphomicrobiales</taxon>
        <taxon>Phyllobacteriaceae</taxon>
        <taxon>Allomesorhizobium</taxon>
    </lineage>
</organism>
<dbReference type="GO" id="GO:0016874">
    <property type="term" value="F:ligase activity"/>
    <property type="evidence" value="ECO:0007669"/>
    <property type="project" value="UniProtKB-KW"/>
</dbReference>
<proteinExistence type="predicted"/>